<keyword evidence="2" id="KW-0378">Hydrolase</keyword>
<dbReference type="InterPro" id="IPR006674">
    <property type="entry name" value="HD_domain"/>
</dbReference>
<dbReference type="GO" id="GO:0002953">
    <property type="term" value="F:5'-deoxynucleotidase activity"/>
    <property type="evidence" value="ECO:0007669"/>
    <property type="project" value="InterPro"/>
</dbReference>
<dbReference type="Proteomes" id="UP000494108">
    <property type="component" value="Unassembled WGS sequence"/>
</dbReference>
<dbReference type="RefSeq" id="WP_175173179.1">
    <property type="nucleotide sequence ID" value="NZ_CADIJX010000001.1"/>
</dbReference>
<keyword evidence="5" id="KW-1185">Reference proteome</keyword>
<accession>A0A6S6Z427</accession>
<dbReference type="EMBL" id="CADIJX010000001">
    <property type="protein sequence ID" value="CAB3629393.1"/>
    <property type="molecule type" value="Genomic_DNA"/>
</dbReference>
<proteinExistence type="predicted"/>
<evidence type="ECO:0000256" key="2">
    <source>
        <dbReference type="ARBA" id="ARBA00022801"/>
    </source>
</evidence>
<protein>
    <recommendedName>
        <fullName evidence="3">HD domain-containing protein</fullName>
    </recommendedName>
</protein>
<dbReference type="PANTHER" id="PTHR11845:SF13">
    <property type="entry name" value="5'-DEOXYNUCLEOTIDASE HDDC2"/>
    <property type="match status" value="1"/>
</dbReference>
<dbReference type="InterPro" id="IPR039356">
    <property type="entry name" value="YfbR/HDDC2"/>
</dbReference>
<dbReference type="Pfam" id="PF13023">
    <property type="entry name" value="HD_3"/>
    <property type="match status" value="1"/>
</dbReference>
<dbReference type="GO" id="GO:0005737">
    <property type="term" value="C:cytoplasm"/>
    <property type="evidence" value="ECO:0007669"/>
    <property type="project" value="TreeGrafter"/>
</dbReference>
<gene>
    <name evidence="4" type="ORF">LMG3431_00870</name>
</gene>
<sequence length="204" mass="22761">MQLATLDKQLSFLKEIDRLKTVVRQSPLLDGSRKENSAEHSWHLAMYALILGEYAGGAINTNRVIQMLLLHDVVEIDAGDFPIHGGLSNDLQAEQERSAATRLFGLLPASQGDAFLNLWQEFEQAETDDAKFAKALDRFQPLLINVFTNGGTWTENGVSLEQVLARYGPVIKNGAPRLWAVCERWVTEHFSGQAPKRHPIPSPE</sequence>
<keyword evidence="1" id="KW-0479">Metal-binding</keyword>
<evidence type="ECO:0000256" key="1">
    <source>
        <dbReference type="ARBA" id="ARBA00022723"/>
    </source>
</evidence>
<evidence type="ECO:0000259" key="3">
    <source>
        <dbReference type="Pfam" id="PF13023"/>
    </source>
</evidence>
<organism evidence="4 5">
    <name type="scientific">Achromobacter pestifer</name>
    <dbReference type="NCBI Taxonomy" id="1353889"/>
    <lineage>
        <taxon>Bacteria</taxon>
        <taxon>Pseudomonadati</taxon>
        <taxon>Pseudomonadota</taxon>
        <taxon>Betaproteobacteria</taxon>
        <taxon>Burkholderiales</taxon>
        <taxon>Alcaligenaceae</taxon>
        <taxon>Achromobacter</taxon>
    </lineage>
</organism>
<reference evidence="4 5" key="1">
    <citation type="submission" date="2020-04" db="EMBL/GenBank/DDBJ databases">
        <authorList>
            <person name="De Canck E."/>
        </authorList>
    </citation>
    <scope>NUCLEOTIDE SEQUENCE [LARGE SCALE GENOMIC DNA]</scope>
    <source>
        <strain evidence="4 5">LMG 3431</strain>
    </source>
</reference>
<dbReference type="Gene3D" id="1.10.3210.10">
    <property type="entry name" value="Hypothetical protein af1432"/>
    <property type="match status" value="1"/>
</dbReference>
<dbReference type="PANTHER" id="PTHR11845">
    <property type="entry name" value="5'-DEOXYNUCLEOTIDASE HDDC2"/>
    <property type="match status" value="1"/>
</dbReference>
<dbReference type="GO" id="GO:0046872">
    <property type="term" value="F:metal ion binding"/>
    <property type="evidence" value="ECO:0007669"/>
    <property type="project" value="UniProtKB-KW"/>
</dbReference>
<dbReference type="SUPFAM" id="SSF109604">
    <property type="entry name" value="HD-domain/PDEase-like"/>
    <property type="match status" value="1"/>
</dbReference>
<evidence type="ECO:0000313" key="4">
    <source>
        <dbReference type="EMBL" id="CAB3629393.1"/>
    </source>
</evidence>
<name>A0A6S6Z427_9BURK</name>
<feature type="domain" description="HD" evidence="3">
    <location>
        <begin position="16"/>
        <end position="179"/>
    </location>
</feature>
<evidence type="ECO:0000313" key="5">
    <source>
        <dbReference type="Proteomes" id="UP000494108"/>
    </source>
</evidence>
<dbReference type="AlphaFoldDB" id="A0A6S6Z427"/>